<reference evidence="7" key="2">
    <citation type="submission" date="2025-08" db="UniProtKB">
        <authorList>
            <consortium name="Ensembl"/>
        </authorList>
    </citation>
    <scope>IDENTIFICATION</scope>
</reference>
<dbReference type="Pfam" id="PF02755">
    <property type="entry name" value="RPEL"/>
    <property type="match status" value="2"/>
</dbReference>
<dbReference type="Ensembl" id="ENSENLT00000045415.1">
    <property type="protein sequence ID" value="ENSENLP00000044309.1"/>
    <property type="gene ID" value="ENSENLG00000018862.1"/>
</dbReference>
<dbReference type="PANTHER" id="PTHR12751">
    <property type="entry name" value="PHOSPHATASE AND ACTIN REGULATOR PHACTR"/>
    <property type="match status" value="1"/>
</dbReference>
<dbReference type="InterPro" id="IPR004018">
    <property type="entry name" value="RPEL_repeat"/>
</dbReference>
<evidence type="ECO:0000256" key="6">
    <source>
        <dbReference type="SAM" id="MobiDB-lite"/>
    </source>
</evidence>
<dbReference type="PROSITE" id="PS51073">
    <property type="entry name" value="RPEL"/>
    <property type="match status" value="3"/>
</dbReference>
<dbReference type="Gene3D" id="6.10.140.2130">
    <property type="match status" value="3"/>
</dbReference>
<sequence length="409" mass="47394">MQLCLFCVDVDGMDQQRVLHSGCLVSGVRTPPVRRNSKLASLGRIFKPWKWRKKKNEKLKPSASEYDVKVALGIKNKNAMDGLGITQGVEAWRVSLQHVPHVFIPRAVCAPPVPVKKSPATLPRNFTLPKDPHGSLLRGRIATPTGSPHLGALHPQLSPSCIIEELHRALATKHRQDSFQTKEARSSPKRRLDGRLSRTSSTEKEPVPEPESKKESDENKENWRLDEYLSDQDSWNESVISGTLPRRMRKELLAVKLRNRPSKQELEDRNIFPVRSDQERQEIRQQIEMKLAKRLSQRPAVEELESRNILKQRNDQTEQEERREIKQRLNRKLNQRPTVDELRDRKILIRFSDYVEVAKAQDYDRRADKPWTRLSAADKAAIRKELNEFKSNEMEVHSSSKHLTRFHRP</sequence>
<comment type="subunit">
    <text evidence="5">Binds PPP1CA and actin.</text>
</comment>
<evidence type="ECO:0000256" key="4">
    <source>
        <dbReference type="PROSITE-ProRule" id="PRU00401"/>
    </source>
</evidence>
<reference evidence="7" key="1">
    <citation type="submission" date="2021-04" db="EMBL/GenBank/DDBJ databases">
        <authorList>
            <consortium name="Wellcome Sanger Institute Data Sharing"/>
        </authorList>
    </citation>
    <scope>NUCLEOTIDE SEQUENCE [LARGE SCALE GENOMIC DNA]</scope>
</reference>
<feature type="repeat" description="RPEL" evidence="4">
    <location>
        <begin position="289"/>
        <end position="314"/>
    </location>
</feature>
<evidence type="ECO:0000256" key="5">
    <source>
        <dbReference type="RuleBase" id="RU301113"/>
    </source>
</evidence>
<reference evidence="7" key="3">
    <citation type="submission" date="2025-09" db="UniProtKB">
        <authorList>
            <consortium name="Ensembl"/>
        </authorList>
    </citation>
    <scope>IDENTIFICATION</scope>
</reference>
<dbReference type="AlphaFoldDB" id="A0A665WJL9"/>
<feature type="region of interest" description="Disordered" evidence="6">
    <location>
        <begin position="302"/>
        <end position="323"/>
    </location>
</feature>
<proteinExistence type="inferred from homology"/>
<gene>
    <name evidence="7" type="primary">phactr3b</name>
</gene>
<evidence type="ECO:0000256" key="2">
    <source>
        <dbReference type="ARBA" id="ARBA00022737"/>
    </source>
</evidence>
<feature type="repeat" description="RPEL" evidence="4">
    <location>
        <begin position="251"/>
        <end position="276"/>
    </location>
</feature>
<dbReference type="SMART" id="SM00707">
    <property type="entry name" value="RPEL"/>
    <property type="match status" value="3"/>
</dbReference>
<protein>
    <recommendedName>
        <fullName evidence="5">Phosphatase and actin regulator</fullName>
    </recommendedName>
</protein>
<dbReference type="Proteomes" id="UP000472264">
    <property type="component" value="Chromosome 5"/>
</dbReference>
<feature type="region of interest" description="Disordered" evidence="6">
    <location>
        <begin position="173"/>
        <end position="221"/>
    </location>
</feature>
<feature type="region of interest" description="Disordered" evidence="6">
    <location>
        <begin position="121"/>
        <end position="153"/>
    </location>
</feature>
<keyword evidence="8" id="KW-1185">Reference proteome</keyword>
<accession>A0A665WJL9</accession>
<keyword evidence="3 5" id="KW-0009">Actin-binding</keyword>
<comment type="similarity">
    <text evidence="1 5">Belongs to the phosphatase and actin regulator family.</text>
</comment>
<evidence type="ECO:0000313" key="7">
    <source>
        <dbReference type="Ensembl" id="ENSENLP00000044309.1"/>
    </source>
</evidence>
<evidence type="ECO:0000256" key="1">
    <source>
        <dbReference type="ARBA" id="ARBA00009795"/>
    </source>
</evidence>
<evidence type="ECO:0000313" key="8">
    <source>
        <dbReference type="Proteomes" id="UP000472264"/>
    </source>
</evidence>
<organism evidence="7 8">
    <name type="scientific">Echeneis naucrates</name>
    <name type="common">Live sharksucker</name>
    <dbReference type="NCBI Taxonomy" id="173247"/>
    <lineage>
        <taxon>Eukaryota</taxon>
        <taxon>Metazoa</taxon>
        <taxon>Chordata</taxon>
        <taxon>Craniata</taxon>
        <taxon>Vertebrata</taxon>
        <taxon>Euteleostomi</taxon>
        <taxon>Actinopterygii</taxon>
        <taxon>Neopterygii</taxon>
        <taxon>Teleostei</taxon>
        <taxon>Neoteleostei</taxon>
        <taxon>Acanthomorphata</taxon>
        <taxon>Carangaria</taxon>
        <taxon>Carangiformes</taxon>
        <taxon>Echeneidae</taxon>
        <taxon>Echeneis</taxon>
    </lineage>
</organism>
<evidence type="ECO:0000256" key="3">
    <source>
        <dbReference type="ARBA" id="ARBA00023203"/>
    </source>
</evidence>
<dbReference type="PANTHER" id="PTHR12751:SF7">
    <property type="entry name" value="PHOSPHATASE AND ACTIN REGULATOR 3"/>
    <property type="match status" value="1"/>
</dbReference>
<dbReference type="GO" id="GO:0004864">
    <property type="term" value="F:protein phosphatase inhibitor activity"/>
    <property type="evidence" value="ECO:0007669"/>
    <property type="project" value="UniProtKB-UniRule"/>
</dbReference>
<dbReference type="GO" id="GO:0030036">
    <property type="term" value="P:actin cytoskeleton organization"/>
    <property type="evidence" value="ECO:0007669"/>
    <property type="project" value="TreeGrafter"/>
</dbReference>
<name>A0A665WJL9_ECHNA</name>
<keyword evidence="2 5" id="KW-0677">Repeat</keyword>
<dbReference type="GO" id="GO:0003779">
    <property type="term" value="F:actin binding"/>
    <property type="evidence" value="ECO:0007669"/>
    <property type="project" value="UniProtKB-KW"/>
</dbReference>
<feature type="repeat" description="RPEL" evidence="4">
    <location>
        <begin position="327"/>
        <end position="352"/>
    </location>
</feature>